<dbReference type="InterPro" id="IPR043519">
    <property type="entry name" value="NT_sf"/>
</dbReference>
<dbReference type="GO" id="GO:0005737">
    <property type="term" value="C:cytoplasm"/>
    <property type="evidence" value="ECO:0007669"/>
    <property type="project" value="UniProtKB-SubCell"/>
</dbReference>
<dbReference type="EMBL" id="AP019755">
    <property type="protein sequence ID" value="BBL34169.1"/>
    <property type="molecule type" value="Genomic_DNA"/>
</dbReference>
<name>A0A4Y1YKD2_9PROT</name>
<dbReference type="InterPro" id="IPR004394">
    <property type="entry name" value="Iojap/RsfS/C7orf30"/>
</dbReference>
<dbReference type="Gene3D" id="3.30.460.10">
    <property type="entry name" value="Beta Polymerase, domain 2"/>
    <property type="match status" value="1"/>
</dbReference>
<comment type="similarity">
    <text evidence="1 2">Belongs to the Iojap/RsfS family.</text>
</comment>
<dbReference type="PANTHER" id="PTHR21043:SF0">
    <property type="entry name" value="MITOCHONDRIAL ASSEMBLY OF RIBOSOMAL LARGE SUBUNIT PROTEIN 1"/>
    <property type="match status" value="1"/>
</dbReference>
<dbReference type="PANTHER" id="PTHR21043">
    <property type="entry name" value="IOJAP SUPERFAMILY ORTHOLOG"/>
    <property type="match status" value="1"/>
</dbReference>
<dbReference type="HAMAP" id="MF_01477">
    <property type="entry name" value="Iojap_RsfS"/>
    <property type="match status" value="1"/>
</dbReference>
<protein>
    <recommendedName>
        <fullName evidence="2">Ribosomal silencing factor RsfS</fullName>
    </recommendedName>
</protein>
<comment type="subunit">
    <text evidence="2">Interacts with ribosomal protein uL14 (rplN).</text>
</comment>
<keyword evidence="2" id="KW-0810">Translation regulation</keyword>
<organism evidence="3 4">
    <name type="scientific">Nitrosomonas stercoris</name>
    <dbReference type="NCBI Taxonomy" id="1444684"/>
    <lineage>
        <taxon>Bacteria</taxon>
        <taxon>Pseudomonadati</taxon>
        <taxon>Pseudomonadota</taxon>
        <taxon>Betaproteobacteria</taxon>
        <taxon>Nitrosomonadales</taxon>
        <taxon>Nitrosomonadaceae</taxon>
        <taxon>Nitrosomonas</taxon>
    </lineage>
</organism>
<keyword evidence="2" id="KW-0963">Cytoplasm</keyword>
<dbReference type="AlphaFoldDB" id="A0A4Y1YKD2"/>
<evidence type="ECO:0000256" key="1">
    <source>
        <dbReference type="ARBA" id="ARBA00010574"/>
    </source>
</evidence>
<comment type="function">
    <text evidence="2">Functions as a ribosomal silencing factor. Interacts with ribosomal protein uL14 (rplN), blocking formation of intersubunit bridge B8. Prevents association of the 30S and 50S ribosomal subunits and the formation of functional ribosomes, thus repressing translation.</text>
</comment>
<evidence type="ECO:0000256" key="2">
    <source>
        <dbReference type="HAMAP-Rule" id="MF_01477"/>
    </source>
</evidence>
<sequence length="121" mass="13360">MQSSDTLLQVTTAALEDLKAKDIRVINASKLTALFSTIIIASADSTRQTKALASHVQQKIKAAGGTIYGIEGEQTGEWMLVDLGDIIVHIMQPAIRSYYNLEELWGESTWQTSQEDLVTYN</sequence>
<dbReference type="GO" id="GO:0090071">
    <property type="term" value="P:negative regulation of ribosome biogenesis"/>
    <property type="evidence" value="ECO:0007669"/>
    <property type="project" value="UniProtKB-UniRule"/>
</dbReference>
<comment type="subcellular location">
    <subcellularLocation>
        <location evidence="2">Cytoplasm</location>
    </subcellularLocation>
</comment>
<gene>
    <name evidence="2" type="primary">rsfS</name>
    <name evidence="3" type="ORF">Nstercoris_00399</name>
</gene>
<accession>A0A4Y1YKD2</accession>
<reference evidence="3 4" key="1">
    <citation type="submission" date="2019-06" db="EMBL/GenBank/DDBJ databases">
        <title>Nitrosomonas stercoris KYUHI-S whole genome shotgun sequence.</title>
        <authorList>
            <person name="Nakagawa T."/>
            <person name="Tsuchiya Y."/>
            <person name="Takahashi R."/>
        </authorList>
    </citation>
    <scope>NUCLEOTIDE SEQUENCE [LARGE SCALE GENOMIC DNA]</scope>
    <source>
        <strain evidence="3 4">KYUHI-S</strain>
    </source>
</reference>
<dbReference type="KEGG" id="nst:Nstercoris_00399"/>
<dbReference type="Pfam" id="PF02410">
    <property type="entry name" value="RsfS"/>
    <property type="match status" value="1"/>
</dbReference>
<dbReference type="GO" id="GO:0017148">
    <property type="term" value="P:negative regulation of translation"/>
    <property type="evidence" value="ECO:0007669"/>
    <property type="project" value="UniProtKB-UniRule"/>
</dbReference>
<dbReference type="GO" id="GO:0043023">
    <property type="term" value="F:ribosomal large subunit binding"/>
    <property type="evidence" value="ECO:0007669"/>
    <property type="project" value="TreeGrafter"/>
</dbReference>
<dbReference type="GO" id="GO:0042256">
    <property type="term" value="P:cytosolic ribosome assembly"/>
    <property type="evidence" value="ECO:0007669"/>
    <property type="project" value="UniProtKB-UniRule"/>
</dbReference>
<dbReference type="SUPFAM" id="SSF81301">
    <property type="entry name" value="Nucleotidyltransferase"/>
    <property type="match status" value="1"/>
</dbReference>
<proteinExistence type="inferred from homology"/>
<evidence type="ECO:0000313" key="4">
    <source>
        <dbReference type="Proteomes" id="UP000316473"/>
    </source>
</evidence>
<dbReference type="NCBIfam" id="TIGR00090">
    <property type="entry name" value="rsfS_iojap_ybeB"/>
    <property type="match status" value="1"/>
</dbReference>
<dbReference type="Proteomes" id="UP000316473">
    <property type="component" value="Chromosome"/>
</dbReference>
<keyword evidence="2" id="KW-0678">Repressor</keyword>
<keyword evidence="4" id="KW-1185">Reference proteome</keyword>
<evidence type="ECO:0000313" key="3">
    <source>
        <dbReference type="EMBL" id="BBL34169.1"/>
    </source>
</evidence>